<dbReference type="SUPFAM" id="SSF52799">
    <property type="entry name" value="(Phosphotyrosine protein) phosphatases II"/>
    <property type="match status" value="1"/>
</dbReference>
<dbReference type="GO" id="GO:0004439">
    <property type="term" value="F:phosphatidylinositol-4,5-bisphosphate 5-phosphatase activity"/>
    <property type="evidence" value="ECO:0007669"/>
    <property type="project" value="TreeGrafter"/>
</dbReference>
<dbReference type="InterPro" id="IPR042165">
    <property type="entry name" value="PTPMT1"/>
</dbReference>
<protein>
    <recommendedName>
        <fullName evidence="2">Tyrosine specific protein phosphatases domain-containing protein</fullName>
    </recommendedName>
</protein>
<evidence type="ECO:0000313" key="3">
    <source>
        <dbReference type="EMBL" id="GMI28179.1"/>
    </source>
</evidence>
<feature type="transmembrane region" description="Helical" evidence="1">
    <location>
        <begin position="21"/>
        <end position="50"/>
    </location>
</feature>
<dbReference type="PROSITE" id="PS50056">
    <property type="entry name" value="TYR_PHOSPHATASE_2"/>
    <property type="match status" value="1"/>
</dbReference>
<keyword evidence="1" id="KW-0472">Membrane</keyword>
<reference evidence="4" key="1">
    <citation type="journal article" date="2023" name="Commun. Biol.">
        <title>Genome analysis of Parmales, the sister group of diatoms, reveals the evolutionary specialization of diatoms from phago-mixotrophs to photoautotrophs.</title>
        <authorList>
            <person name="Ban H."/>
            <person name="Sato S."/>
            <person name="Yoshikawa S."/>
            <person name="Yamada K."/>
            <person name="Nakamura Y."/>
            <person name="Ichinomiya M."/>
            <person name="Sato N."/>
            <person name="Blanc-Mathieu R."/>
            <person name="Endo H."/>
            <person name="Kuwata A."/>
            <person name="Ogata H."/>
        </authorList>
    </citation>
    <scope>NUCLEOTIDE SEQUENCE [LARGE SCALE GENOMIC DNA]</scope>
</reference>
<accession>A0A9W7G1T0</accession>
<dbReference type="PANTHER" id="PTHR46712">
    <property type="entry name" value="PHOSPHATIDYLGLYCEROPHOSPHATASE AND PROTEIN-TYROSINE PHOSPHATASE 1"/>
    <property type="match status" value="1"/>
</dbReference>
<keyword evidence="4" id="KW-1185">Reference proteome</keyword>
<dbReference type="InterPro" id="IPR029021">
    <property type="entry name" value="Prot-tyrosine_phosphatase-like"/>
</dbReference>
<dbReference type="GO" id="GO:0008962">
    <property type="term" value="F:phosphatidylglycerophosphatase activity"/>
    <property type="evidence" value="ECO:0007669"/>
    <property type="project" value="TreeGrafter"/>
</dbReference>
<sequence>MIHPNTSDLPDTPTTLAFKRLYAASVWCIWSTSLGCLLTSTLGLGLTPLASLLAWVPLFFMECRSSKNAYYSPLGFISMRVLFDLPLTFSGYTLREFCNLRLFSPLASTYDSNIVQGSMPFPSDVSTLYNVYNVRAVINMCGEYPGPLSEYRRLGVEQLRLSTVDTTVPKPEDLRRGAEFVKRYGGDRGRVFVHCKGGIGRASAMSLAHYIVNEGCGTEEKVKEKVKWMKGKREVVYEGVGEYWAIKQLVEEEGEEGKKGK</sequence>
<evidence type="ECO:0000259" key="2">
    <source>
        <dbReference type="PROSITE" id="PS50056"/>
    </source>
</evidence>
<feature type="domain" description="Tyrosine specific protein phosphatases" evidence="2">
    <location>
        <begin position="172"/>
        <end position="244"/>
    </location>
</feature>
<keyword evidence="1" id="KW-1133">Transmembrane helix</keyword>
<dbReference type="Proteomes" id="UP001165065">
    <property type="component" value="Unassembled WGS sequence"/>
</dbReference>
<evidence type="ECO:0000256" key="1">
    <source>
        <dbReference type="SAM" id="Phobius"/>
    </source>
</evidence>
<dbReference type="PANTHER" id="PTHR46712:SF1">
    <property type="entry name" value="PHOSPHATIDYLGLYCEROPHOSPHATASE AND PROTEIN-TYROSINE PHOSPHATASE 1"/>
    <property type="match status" value="1"/>
</dbReference>
<name>A0A9W7G1T0_9STRA</name>
<organism evidence="3 4">
    <name type="scientific">Triparma columacea</name>
    <dbReference type="NCBI Taxonomy" id="722753"/>
    <lineage>
        <taxon>Eukaryota</taxon>
        <taxon>Sar</taxon>
        <taxon>Stramenopiles</taxon>
        <taxon>Ochrophyta</taxon>
        <taxon>Bolidophyceae</taxon>
        <taxon>Parmales</taxon>
        <taxon>Triparmaceae</taxon>
        <taxon>Triparma</taxon>
    </lineage>
</organism>
<dbReference type="AlphaFoldDB" id="A0A9W7G1T0"/>
<proteinExistence type="predicted"/>
<comment type="caution">
    <text evidence="3">The sequence shown here is derived from an EMBL/GenBank/DDBJ whole genome shotgun (WGS) entry which is preliminary data.</text>
</comment>
<evidence type="ECO:0000313" key="4">
    <source>
        <dbReference type="Proteomes" id="UP001165065"/>
    </source>
</evidence>
<dbReference type="GO" id="GO:0004721">
    <property type="term" value="F:phosphoprotein phosphatase activity"/>
    <property type="evidence" value="ECO:0007669"/>
    <property type="project" value="InterPro"/>
</dbReference>
<keyword evidence="1" id="KW-0812">Transmembrane</keyword>
<dbReference type="OrthoDB" id="273181at2759"/>
<dbReference type="EMBL" id="BRYA01000657">
    <property type="protein sequence ID" value="GMI28179.1"/>
    <property type="molecule type" value="Genomic_DNA"/>
</dbReference>
<dbReference type="InterPro" id="IPR000387">
    <property type="entry name" value="Tyr_Pase_dom"/>
</dbReference>
<dbReference type="Gene3D" id="3.90.190.10">
    <property type="entry name" value="Protein tyrosine phosphatase superfamily"/>
    <property type="match status" value="1"/>
</dbReference>
<gene>
    <name evidence="3" type="ORF">TrCOL_g12258</name>
</gene>